<dbReference type="Proteomes" id="UP000044071">
    <property type="component" value="Unassembled WGS sequence"/>
</dbReference>
<keyword evidence="4 7" id="KW-0324">Glycolysis</keyword>
<feature type="active site" evidence="7">
    <location>
        <position position="378"/>
    </location>
</feature>
<dbReference type="eggNOG" id="COG0166">
    <property type="taxonomic scope" value="Bacteria"/>
</dbReference>
<dbReference type="GO" id="GO:0006094">
    <property type="term" value="P:gluconeogenesis"/>
    <property type="evidence" value="ECO:0007669"/>
    <property type="project" value="UniProtKB-UniRule"/>
</dbReference>
<dbReference type="InterPro" id="IPR035482">
    <property type="entry name" value="SIS_PGI_2"/>
</dbReference>
<keyword evidence="5 7" id="KW-0413">Isomerase</keyword>
<sequence>MKQLTELSSWMALEKHSESLRSTSFNLLKKDSALRSTKMTFASQGISINFSKQCLDETALDLLIDLAKERNIKEKIFSLMNGDKVNQSENRPALHTALRTFKDKPIWVDSHDIIPDIFTTREQMRVISTKIRDGLWLGQSGRPIKDIVNIGIGGSDFGPRFCVDALDKYVTADLGFHFVSDADPQAFESTVAKLKPETTLFIISSKSFTTRETLFNAQKAIAWINNNQQLDKHFIAITANVSKAKTLGFSNVLPIWDWVGGRYSLCSAINLITCIAIGFEQFTQLLVGANSMDEHFYSKDLHENMPVLMALIGLWNINFLHISSLLLLVYARQLEKLVPYIQQLDMESNGKSIDNSGRSVNYATGPLVWGGAGNQAQHGYYQLLCQGTHKIAADFISNDEYNNDLIGHFCDAKMRVLSNGIDPTDNSNGYIPGGMPISHIRLNSCSPFCLGALIALYEHKVYVQSVLWNINSFDQPGVESAKRQTPAASTANQTEQSHIEVS</sequence>
<dbReference type="GO" id="GO:0097367">
    <property type="term" value="F:carbohydrate derivative binding"/>
    <property type="evidence" value="ECO:0007669"/>
    <property type="project" value="InterPro"/>
</dbReference>
<dbReference type="InterPro" id="IPR018189">
    <property type="entry name" value="Phosphoglucose_isomerase_CS"/>
</dbReference>
<evidence type="ECO:0000256" key="9">
    <source>
        <dbReference type="SAM" id="MobiDB-lite"/>
    </source>
</evidence>
<feature type="active site" evidence="7">
    <location>
        <position position="482"/>
    </location>
</feature>
<dbReference type="OrthoDB" id="140919at2"/>
<gene>
    <name evidence="7 10" type="primary">pgi</name>
    <name evidence="10" type="ORF">BN59_03137</name>
</gene>
<evidence type="ECO:0000256" key="6">
    <source>
        <dbReference type="ARBA" id="ARBA00029321"/>
    </source>
</evidence>
<dbReference type="PROSITE" id="PS51463">
    <property type="entry name" value="P_GLUCOSE_ISOMERASE_3"/>
    <property type="match status" value="1"/>
</dbReference>
<dbReference type="AlphaFoldDB" id="A0A078L4H0"/>
<comment type="pathway">
    <text evidence="7">Carbohydrate biosynthesis; gluconeogenesis.</text>
</comment>
<dbReference type="UniPathway" id="UPA00138"/>
<evidence type="ECO:0000256" key="4">
    <source>
        <dbReference type="ARBA" id="ARBA00023152"/>
    </source>
</evidence>
<feature type="compositionally biased region" description="Polar residues" evidence="9">
    <location>
        <begin position="486"/>
        <end position="496"/>
    </location>
</feature>
<dbReference type="PRINTS" id="PR00662">
    <property type="entry name" value="G6PISOMERASE"/>
</dbReference>
<evidence type="ECO:0000256" key="3">
    <source>
        <dbReference type="ARBA" id="ARBA00022432"/>
    </source>
</evidence>
<dbReference type="HAMAP" id="MF_00473">
    <property type="entry name" value="G6P_isomerase"/>
    <property type="match status" value="1"/>
</dbReference>
<evidence type="ECO:0000256" key="5">
    <source>
        <dbReference type="ARBA" id="ARBA00023235"/>
    </source>
</evidence>
<reference evidence="10 11" key="1">
    <citation type="submission" date="2014-06" db="EMBL/GenBank/DDBJ databases">
        <authorList>
            <person name="Urmite Genomes Urmite Genomes"/>
        </authorList>
    </citation>
    <scope>NUCLEOTIDE SEQUENCE [LARGE SCALE GENOMIC DNA]</scope>
</reference>
<evidence type="ECO:0000313" key="10">
    <source>
        <dbReference type="EMBL" id="CDZ78823.1"/>
    </source>
</evidence>
<dbReference type="CDD" id="cd05015">
    <property type="entry name" value="SIS_PGI_1"/>
    <property type="match status" value="1"/>
</dbReference>
<evidence type="ECO:0000313" key="11">
    <source>
        <dbReference type="Proteomes" id="UP000044071"/>
    </source>
</evidence>
<dbReference type="SUPFAM" id="SSF53697">
    <property type="entry name" value="SIS domain"/>
    <property type="match status" value="1"/>
</dbReference>
<dbReference type="PROSITE" id="PS00765">
    <property type="entry name" value="P_GLUCOSE_ISOMERASE_1"/>
    <property type="match status" value="1"/>
</dbReference>
<comment type="catalytic activity">
    <reaction evidence="6 7 8">
        <text>alpha-D-glucose 6-phosphate = beta-D-fructose 6-phosphate</text>
        <dbReference type="Rhea" id="RHEA:11816"/>
        <dbReference type="ChEBI" id="CHEBI:57634"/>
        <dbReference type="ChEBI" id="CHEBI:58225"/>
        <dbReference type="EC" id="5.3.1.9"/>
    </reaction>
</comment>
<feature type="active site" description="Proton donor" evidence="7">
    <location>
        <position position="347"/>
    </location>
</feature>
<dbReference type="GO" id="GO:0048029">
    <property type="term" value="F:monosaccharide binding"/>
    <property type="evidence" value="ECO:0007669"/>
    <property type="project" value="TreeGrafter"/>
</dbReference>
<keyword evidence="3 7" id="KW-0312">Gluconeogenesis</keyword>
<dbReference type="EC" id="5.3.1.9" evidence="7"/>
<name>A0A078L4H0_9GAMM</name>
<evidence type="ECO:0000256" key="8">
    <source>
        <dbReference type="RuleBase" id="RU000612"/>
    </source>
</evidence>
<protein>
    <recommendedName>
        <fullName evidence="7">Glucose-6-phosphate isomerase</fullName>
        <shortName evidence="7">GPI</shortName>
        <ecNumber evidence="7">5.3.1.9</ecNumber>
    </recommendedName>
    <alternativeName>
        <fullName evidence="7">Phosphoglucose isomerase</fullName>
        <shortName evidence="7">PGI</shortName>
    </alternativeName>
    <alternativeName>
        <fullName evidence="7">Phosphohexose isomerase</fullName>
        <shortName evidence="7">PHI</shortName>
    </alternativeName>
</protein>
<feature type="region of interest" description="Disordered" evidence="9">
    <location>
        <begin position="481"/>
        <end position="502"/>
    </location>
</feature>
<evidence type="ECO:0000256" key="7">
    <source>
        <dbReference type="HAMAP-Rule" id="MF_00473"/>
    </source>
</evidence>
<accession>A0A078L4H0</accession>
<dbReference type="STRING" id="1034943.BN59_03137"/>
<dbReference type="GO" id="GO:0051156">
    <property type="term" value="P:glucose 6-phosphate metabolic process"/>
    <property type="evidence" value="ECO:0007669"/>
    <property type="project" value="TreeGrafter"/>
</dbReference>
<evidence type="ECO:0000256" key="1">
    <source>
        <dbReference type="ARBA" id="ARBA00004926"/>
    </source>
</evidence>
<dbReference type="GO" id="GO:0005829">
    <property type="term" value="C:cytosol"/>
    <property type="evidence" value="ECO:0007669"/>
    <property type="project" value="TreeGrafter"/>
</dbReference>
<comment type="subcellular location">
    <subcellularLocation>
        <location evidence="7">Cytoplasm</location>
    </subcellularLocation>
</comment>
<dbReference type="InterPro" id="IPR046348">
    <property type="entry name" value="SIS_dom_sf"/>
</dbReference>
<comment type="function">
    <text evidence="7">Catalyzes the reversible isomerization of glucose-6-phosphate to fructose-6-phosphate.</text>
</comment>
<comment type="similarity">
    <text evidence="2 7 8">Belongs to the GPI family.</text>
</comment>
<dbReference type="GO" id="GO:0006096">
    <property type="term" value="P:glycolytic process"/>
    <property type="evidence" value="ECO:0007669"/>
    <property type="project" value="UniProtKB-UniRule"/>
</dbReference>
<dbReference type="GO" id="GO:0004347">
    <property type="term" value="F:glucose-6-phosphate isomerase activity"/>
    <property type="evidence" value="ECO:0007669"/>
    <property type="project" value="UniProtKB-UniRule"/>
</dbReference>
<comment type="pathway">
    <text evidence="1 7 8">Carbohydrate degradation; glycolysis; D-glyceraldehyde 3-phosphate and glycerone phosphate from D-glucose: step 2/4.</text>
</comment>
<dbReference type="Pfam" id="PF00342">
    <property type="entry name" value="PGI"/>
    <property type="match status" value="1"/>
</dbReference>
<dbReference type="UniPathway" id="UPA00109">
    <property type="reaction ID" value="UER00181"/>
</dbReference>
<dbReference type="CDD" id="cd05016">
    <property type="entry name" value="SIS_PGI_2"/>
    <property type="match status" value="1"/>
</dbReference>
<dbReference type="PANTHER" id="PTHR11469">
    <property type="entry name" value="GLUCOSE-6-PHOSPHATE ISOMERASE"/>
    <property type="match status" value="1"/>
</dbReference>
<dbReference type="InterPro" id="IPR035476">
    <property type="entry name" value="SIS_PGI_1"/>
</dbReference>
<dbReference type="Gene3D" id="3.40.50.10490">
    <property type="entry name" value="Glucose-6-phosphate isomerase like protein, domain 1"/>
    <property type="match status" value="2"/>
</dbReference>
<dbReference type="PROSITE" id="PS00174">
    <property type="entry name" value="P_GLUCOSE_ISOMERASE_2"/>
    <property type="match status" value="1"/>
</dbReference>
<dbReference type="InterPro" id="IPR001672">
    <property type="entry name" value="G6P_Isomerase"/>
</dbReference>
<organism evidence="10 11">
    <name type="scientific">Legionella massiliensis</name>
    <dbReference type="NCBI Taxonomy" id="1034943"/>
    <lineage>
        <taxon>Bacteria</taxon>
        <taxon>Pseudomonadati</taxon>
        <taxon>Pseudomonadota</taxon>
        <taxon>Gammaproteobacteria</taxon>
        <taxon>Legionellales</taxon>
        <taxon>Legionellaceae</taxon>
        <taxon>Legionella</taxon>
    </lineage>
</organism>
<dbReference type="RefSeq" id="WP_044012005.1">
    <property type="nucleotide sequence ID" value="NZ_CCVW01000004.1"/>
</dbReference>
<evidence type="ECO:0000256" key="2">
    <source>
        <dbReference type="ARBA" id="ARBA00006604"/>
    </source>
</evidence>
<proteinExistence type="inferred from homology"/>
<dbReference type="NCBIfam" id="NF001211">
    <property type="entry name" value="PRK00179.1"/>
    <property type="match status" value="1"/>
</dbReference>
<dbReference type="PANTHER" id="PTHR11469:SF1">
    <property type="entry name" value="GLUCOSE-6-PHOSPHATE ISOMERASE"/>
    <property type="match status" value="1"/>
</dbReference>
<keyword evidence="7" id="KW-0963">Cytoplasm</keyword>
<keyword evidence="11" id="KW-1185">Reference proteome</keyword>
<dbReference type="EMBL" id="CCSB01000004">
    <property type="protein sequence ID" value="CDZ78823.1"/>
    <property type="molecule type" value="Genomic_DNA"/>
</dbReference>